<feature type="domain" description="RING-type" evidence="5">
    <location>
        <begin position="4"/>
        <end position="53"/>
    </location>
</feature>
<keyword evidence="4" id="KW-0812">Transmembrane</keyword>
<dbReference type="GO" id="GO:0008270">
    <property type="term" value="F:zinc ion binding"/>
    <property type="evidence" value="ECO:0007669"/>
    <property type="project" value="UniProtKB-KW"/>
</dbReference>
<dbReference type="SUPFAM" id="SSF57997">
    <property type="entry name" value="Tropomyosin"/>
    <property type="match status" value="2"/>
</dbReference>
<keyword evidence="1" id="KW-0479">Metal-binding</keyword>
<feature type="coiled-coil region" evidence="2">
    <location>
        <begin position="623"/>
        <end position="738"/>
    </location>
</feature>
<feature type="compositionally biased region" description="Polar residues" evidence="3">
    <location>
        <begin position="1442"/>
        <end position="1493"/>
    </location>
</feature>
<dbReference type="PROSITE" id="PS50089">
    <property type="entry name" value="ZF_RING_2"/>
    <property type="match status" value="1"/>
</dbReference>
<accession>A0A0H5R132</accession>
<feature type="coiled-coil region" evidence="2">
    <location>
        <begin position="778"/>
        <end position="819"/>
    </location>
</feature>
<dbReference type="SUPFAM" id="SSF57850">
    <property type="entry name" value="RING/U-box"/>
    <property type="match status" value="1"/>
</dbReference>
<feature type="coiled-coil region" evidence="2">
    <location>
        <begin position="184"/>
        <end position="211"/>
    </location>
</feature>
<feature type="compositionally biased region" description="Low complexity" evidence="3">
    <location>
        <begin position="1148"/>
        <end position="1167"/>
    </location>
</feature>
<feature type="compositionally biased region" description="Polar residues" evidence="3">
    <location>
        <begin position="1043"/>
        <end position="1062"/>
    </location>
</feature>
<keyword evidence="4" id="KW-1133">Transmembrane helix</keyword>
<feature type="compositionally biased region" description="Low complexity" evidence="3">
    <location>
        <begin position="1235"/>
        <end position="1254"/>
    </location>
</feature>
<feature type="compositionally biased region" description="Polar residues" evidence="3">
    <location>
        <begin position="77"/>
        <end position="86"/>
    </location>
</feature>
<feature type="compositionally biased region" description="Basic and acidic residues" evidence="3">
    <location>
        <begin position="138"/>
        <end position="151"/>
    </location>
</feature>
<feature type="region of interest" description="Disordered" evidence="3">
    <location>
        <begin position="118"/>
        <end position="159"/>
    </location>
</feature>
<keyword evidence="1" id="KW-0863">Zinc-finger</keyword>
<feature type="coiled-coil region" evidence="2">
    <location>
        <begin position="416"/>
        <end position="506"/>
    </location>
</feature>
<keyword evidence="2" id="KW-0175">Coiled coil</keyword>
<feature type="coiled-coil region" evidence="2">
    <location>
        <begin position="314"/>
        <end position="384"/>
    </location>
</feature>
<proteinExistence type="predicted"/>
<feature type="compositionally biased region" description="Basic and acidic residues" evidence="3">
    <location>
        <begin position="118"/>
        <end position="130"/>
    </location>
</feature>
<dbReference type="Gene3D" id="1.20.5.170">
    <property type="match status" value="1"/>
</dbReference>
<feature type="compositionally biased region" description="Basic and acidic residues" evidence="3">
    <location>
        <begin position="1315"/>
        <end position="1327"/>
    </location>
</feature>
<feature type="compositionally biased region" description="Basic and acidic residues" evidence="3">
    <location>
        <begin position="1017"/>
        <end position="1027"/>
    </location>
</feature>
<evidence type="ECO:0000256" key="2">
    <source>
        <dbReference type="SAM" id="Coils"/>
    </source>
</evidence>
<feature type="compositionally biased region" description="Low complexity" evidence="3">
    <location>
        <begin position="1423"/>
        <end position="1436"/>
    </location>
</feature>
<protein>
    <recommendedName>
        <fullName evidence="5">RING-type domain-containing protein</fullName>
    </recommendedName>
</protein>
<dbReference type="InterPro" id="IPR001841">
    <property type="entry name" value="Znf_RING"/>
</dbReference>
<keyword evidence="1" id="KW-0862">Zinc</keyword>
<sequence length="1706" mass="187975">MAACSICDKDIAKTDEIVSRPCCQATVHSSCIQGYVSYAHSSGNPSPSCPICRQQAADLKSNIERAGSLLNKFNRSVSARSSNDSESSPHRVSALSSPKSHHVLHAEEVVQVAENRLAERDKRASERAEARAQTIADDQIRSDKRKEKQASPRDVSPSVASFKQTISVLEDKLRSRSLEFEKKLQDEVKLRQDFERKLKSLTNRTQQLEHSEQTLLAKLEIEETEHASCKSKLMSLESNVLLNESRFESLEQTNRSLEEMTDSLRKSLDSSQQAYDDEVERSKYLSEQLSGELHAVQGLYETASDSLKETLASQDELQKEHEVLIDQCAELTTQLDQSQSEYKRLSESLNDSMSNAEDEYKNKIADLEMKCQQLTLHATDATNKLTESIKSEKLVGERCSALVAENQRLKHSTSQAEGLKAETRDLKSQISKALDDARESAQRFLEKELEEAKLLLIVEKANRELSDCEALLEEQNKNFKVVSEEKEALEQKLESLQQSSDEGEVRCNAALESVKSIQDRLAALTSQSEEECRATSLLNAQLEQRLDESESQCRNFFNTIQSFEAQLATLTASLDFAEKKFQSASESNETLSQKCEDLKFKSDSFEESCSILDLQVKKLSAINSDLEASLSDANSRSNDLENKYQCLVEQSECRETEFERSLSELRNLKDALDQEHDLLKASSEELVAKCDSISRERDENAFEIEDLKARLLDESNQVAELRGQLEQSAAQLQAAADMFSSEMSDLKLKSDDDHAKITALSESLAESCSSFEAVRLALENAKEQLDIRTQENRLIEEQISNLNDSLIETLEEKEKLLEDNASIRHMLGVVEDQLSNIKRQVLDGVKRELQLSDSLTKLSHRYNEDINRSQEELAIAKKTIESLVDEQSVQLGSLRSFEELEQVFDAGRLEVIRLSSENSRIIALLDATRDAGNDSQEQLAQLQKETQIKDDNLVSLKVQVTDLQSKMLVLQQSKERDANQQLSRILALNTELEQVSELASVRMAEIETLRTEMVRRTPMKVIDENGRKAHSPSMSDSGGHAGNSLSESTVDLNEPSTVSSRDPSPLLARTLSNVSGSSAHGGSNQTPNSAAELSFASMPSSRESSPGQMIPMLSRPSPSVPLRGPPAFGRPPHLTRTLSNGMRPMYIRSSRTPSFPSSRGVSASSASENDEMVKQEESDNSASQLALSDISAHIEEESGFGIEVTAPNESSQTYSPAASTRSVSPPQPAHPQPIRPASHFQPARPASSPQPSSSETVPRRPSKPSEPSRGPLSARGASRFPPVARRPMMPQPIRRHMIPSNPVDTNVDRATLNMDNHDSSSEIRRDLLLSVSTPGRNVPALSRTMPSASPRLPSSPGPDGQKSETHIRASPSPEGLEDRSSTTAAPPPASRSTSSLPNGPPVRRPLQFRRAPNMPTRMPGNSVPVAKPAADVPATVLAPASTGDSTTGALKTSQMHQGNNGKGSQRSLSTPPMQPLRVNSTADQTKPSLSPPRSASLFRRLVGAKSDVSSGSVKTEFVFSPSSGVWVPEGSSDILDNSTTNVMDSVKRLRSKIHETQETMSSTRASLNLDGYSKGSKIVDTPISLEHWAEAKALLRECQQKLSTADPLYAKIAKFFNEVSSGHEAVPDAVSQLEDLLQSVQKSENVRPDSPRPGSGGCGVIFILTLFVALLAVFLVYQEHLEPRTVVRFVNDFFSNSTTTGDNLEL</sequence>
<feature type="compositionally biased region" description="Pro residues" evidence="3">
    <location>
        <begin position="1225"/>
        <end position="1234"/>
    </location>
</feature>
<feature type="coiled-coil region" evidence="2">
    <location>
        <begin position="532"/>
        <end position="594"/>
    </location>
</feature>
<dbReference type="Gene3D" id="3.30.40.10">
    <property type="entry name" value="Zinc/RING finger domain, C3HC4 (zinc finger)"/>
    <property type="match status" value="1"/>
</dbReference>
<keyword evidence="4" id="KW-0472">Membrane</keyword>
<evidence type="ECO:0000256" key="4">
    <source>
        <dbReference type="SAM" id="Phobius"/>
    </source>
</evidence>
<evidence type="ECO:0000259" key="5">
    <source>
        <dbReference type="PROSITE" id="PS50089"/>
    </source>
</evidence>
<feature type="transmembrane region" description="Helical" evidence="4">
    <location>
        <begin position="1659"/>
        <end position="1677"/>
    </location>
</feature>
<feature type="region of interest" description="Disordered" evidence="3">
    <location>
        <begin position="1017"/>
        <end position="1185"/>
    </location>
</feature>
<feature type="region of interest" description="Disordered" evidence="3">
    <location>
        <begin position="77"/>
        <end position="104"/>
    </location>
</feature>
<reference evidence="6" key="1">
    <citation type="submission" date="2015-04" db="EMBL/GenBank/DDBJ databases">
        <title>The genome sequence of the plant pathogenic Rhizarian Plasmodiophora brassicae reveals insights in its biotrophic life cycle and the origin of chitin synthesis.</title>
        <authorList>
            <person name="Schwelm A."/>
            <person name="Fogelqvist J."/>
            <person name="Knaust A."/>
            <person name="Julke S."/>
            <person name="Lilja T."/>
            <person name="Dhandapani V."/>
            <person name="Bonilla-Rosso G."/>
            <person name="Karlsson M."/>
            <person name="Shevchenko A."/>
            <person name="Choi S.R."/>
            <person name="Kim H.G."/>
            <person name="Park J.Y."/>
            <person name="Lim Y.P."/>
            <person name="Ludwig-Muller J."/>
            <person name="Dixelius C."/>
        </authorList>
    </citation>
    <scope>NUCLEOTIDE SEQUENCE</scope>
    <source>
        <tissue evidence="6">Potato root galls</tissue>
    </source>
</reference>
<dbReference type="InterPro" id="IPR013083">
    <property type="entry name" value="Znf_RING/FYVE/PHD"/>
</dbReference>
<evidence type="ECO:0000256" key="3">
    <source>
        <dbReference type="SAM" id="MobiDB-lite"/>
    </source>
</evidence>
<feature type="region of interest" description="Disordered" evidence="3">
    <location>
        <begin position="1203"/>
        <end position="1495"/>
    </location>
</feature>
<feature type="compositionally biased region" description="Polar residues" evidence="3">
    <location>
        <begin position="1070"/>
        <end position="1107"/>
    </location>
</feature>
<feature type="compositionally biased region" description="Polar residues" evidence="3">
    <location>
        <begin position="1207"/>
        <end position="1224"/>
    </location>
</feature>
<organism evidence="6">
    <name type="scientific">Spongospora subterranea</name>
    <dbReference type="NCBI Taxonomy" id="70186"/>
    <lineage>
        <taxon>Eukaryota</taxon>
        <taxon>Sar</taxon>
        <taxon>Rhizaria</taxon>
        <taxon>Endomyxa</taxon>
        <taxon>Phytomyxea</taxon>
        <taxon>Plasmodiophorida</taxon>
        <taxon>Plasmodiophoridae</taxon>
        <taxon>Spongospora</taxon>
    </lineage>
</organism>
<dbReference type="EMBL" id="HACM01001062">
    <property type="protein sequence ID" value="CRZ01504.1"/>
    <property type="molecule type" value="Transcribed_RNA"/>
</dbReference>
<evidence type="ECO:0000313" key="6">
    <source>
        <dbReference type="EMBL" id="CRZ01504.1"/>
    </source>
</evidence>
<evidence type="ECO:0000256" key="1">
    <source>
        <dbReference type="PROSITE-ProRule" id="PRU00175"/>
    </source>
</evidence>
<name>A0A0H5R132_9EUKA</name>